<dbReference type="Pfam" id="PF03588">
    <property type="entry name" value="Leu_Phe_trans"/>
    <property type="match status" value="1"/>
</dbReference>
<dbReference type="InterPro" id="IPR004616">
    <property type="entry name" value="Leu/Phe-tRNA_Trfase"/>
</dbReference>
<organism evidence="5">
    <name type="scientific">marine metagenome</name>
    <dbReference type="NCBI Taxonomy" id="408172"/>
    <lineage>
        <taxon>unclassified sequences</taxon>
        <taxon>metagenomes</taxon>
        <taxon>ecological metagenomes</taxon>
    </lineage>
</organism>
<evidence type="ECO:0000256" key="2">
    <source>
        <dbReference type="ARBA" id="ARBA00022490"/>
    </source>
</evidence>
<name>A0A381ZPT2_9ZZZZ</name>
<keyword evidence="3" id="KW-0808">Transferase</keyword>
<evidence type="ECO:0000256" key="3">
    <source>
        <dbReference type="ARBA" id="ARBA00022679"/>
    </source>
</evidence>
<accession>A0A381ZPT2</accession>
<protein>
    <recommendedName>
        <fullName evidence="6">Leucyl/phenylalanyl-tRNA--protein transferase</fullName>
    </recommendedName>
</protein>
<dbReference type="PANTHER" id="PTHR30098:SF2">
    <property type="entry name" value="LEUCYL_PHENYLALANYL-TRNA--PROTEIN TRANSFERASE"/>
    <property type="match status" value="1"/>
</dbReference>
<dbReference type="Gene3D" id="3.40.630.70">
    <property type="entry name" value="Leucyl/phenylalanyl-tRNA-protein transferase, C-terminal domain"/>
    <property type="match status" value="1"/>
</dbReference>
<evidence type="ECO:0000256" key="1">
    <source>
        <dbReference type="ARBA" id="ARBA00004496"/>
    </source>
</evidence>
<proteinExistence type="inferred from homology"/>
<keyword evidence="4" id="KW-0012">Acyltransferase</keyword>
<evidence type="ECO:0000313" key="5">
    <source>
        <dbReference type="EMBL" id="SVA90763.1"/>
    </source>
</evidence>
<dbReference type="Gene3D" id="3.30.70.3550">
    <property type="entry name" value="Leucyl/phenylalanyl-tRNA-protein transferase, N-terminal domain"/>
    <property type="match status" value="1"/>
</dbReference>
<dbReference type="PANTHER" id="PTHR30098">
    <property type="entry name" value="LEUCYL/PHENYLALANYL-TRNA--PROTEIN TRANSFERASE"/>
    <property type="match status" value="1"/>
</dbReference>
<comment type="subcellular location">
    <subcellularLocation>
        <location evidence="1">Cytoplasm</location>
    </subcellularLocation>
</comment>
<dbReference type="SUPFAM" id="SSF55729">
    <property type="entry name" value="Acyl-CoA N-acyltransferases (Nat)"/>
    <property type="match status" value="1"/>
</dbReference>
<dbReference type="HAMAP" id="MF_00688">
    <property type="entry name" value="Leu_Phe_trans"/>
    <property type="match status" value="1"/>
</dbReference>
<sequence length="232" mass="25858">MIAEPNKSYVFPSLEEATPEGLVAVGGDLSRGRLLAAYRQGIFPWYSEGQPILWWSPDPRTVLYTGKLKVSRSLRKTLRHGGLMITMDSAFEDVISACAAPRSNESETWITDDMCFAYCDLYRHGDAHSIEVWRNNTLVGGLYGVVLGDVFFGESMFSQENNASKVALVGLDWQLQQMHFRLIDCQIPSKHLLSLGAETINRGKFLSELENGLQQNGKPGRWQLDISAATLA</sequence>
<dbReference type="AlphaFoldDB" id="A0A381ZPT2"/>
<evidence type="ECO:0000256" key="4">
    <source>
        <dbReference type="ARBA" id="ARBA00023315"/>
    </source>
</evidence>
<dbReference type="GO" id="GO:0030163">
    <property type="term" value="P:protein catabolic process"/>
    <property type="evidence" value="ECO:0007669"/>
    <property type="project" value="InterPro"/>
</dbReference>
<dbReference type="GO" id="GO:0005737">
    <property type="term" value="C:cytoplasm"/>
    <property type="evidence" value="ECO:0007669"/>
    <property type="project" value="UniProtKB-SubCell"/>
</dbReference>
<keyword evidence="2" id="KW-0963">Cytoplasm</keyword>
<dbReference type="InterPro" id="IPR042203">
    <property type="entry name" value="Leu/Phe-tRNA_Trfase_C"/>
</dbReference>
<dbReference type="GO" id="GO:0008914">
    <property type="term" value="F:leucyl-tRNA--protein transferase activity"/>
    <property type="evidence" value="ECO:0007669"/>
    <property type="project" value="InterPro"/>
</dbReference>
<evidence type="ECO:0008006" key="6">
    <source>
        <dbReference type="Google" id="ProtNLM"/>
    </source>
</evidence>
<dbReference type="NCBIfam" id="TIGR00667">
    <property type="entry name" value="aat"/>
    <property type="match status" value="1"/>
</dbReference>
<dbReference type="EMBL" id="UINC01022009">
    <property type="protein sequence ID" value="SVA90763.1"/>
    <property type="molecule type" value="Genomic_DNA"/>
</dbReference>
<dbReference type="FunFam" id="3.30.70.3550:FF:000001">
    <property type="entry name" value="Leucyl/phenylalanyl-tRNA--protein transferase"/>
    <property type="match status" value="1"/>
</dbReference>
<gene>
    <name evidence="5" type="ORF">METZ01_LOCUS143617</name>
</gene>
<dbReference type="InterPro" id="IPR042221">
    <property type="entry name" value="Leu/Phe-tRNA_Trfase_N"/>
</dbReference>
<dbReference type="InterPro" id="IPR016181">
    <property type="entry name" value="Acyl_CoA_acyltransferase"/>
</dbReference>
<reference evidence="5" key="1">
    <citation type="submission" date="2018-05" db="EMBL/GenBank/DDBJ databases">
        <authorList>
            <person name="Lanie J.A."/>
            <person name="Ng W.-L."/>
            <person name="Kazmierczak K.M."/>
            <person name="Andrzejewski T.M."/>
            <person name="Davidsen T.M."/>
            <person name="Wayne K.J."/>
            <person name="Tettelin H."/>
            <person name="Glass J.I."/>
            <person name="Rusch D."/>
            <person name="Podicherti R."/>
            <person name="Tsui H.-C.T."/>
            <person name="Winkler M.E."/>
        </authorList>
    </citation>
    <scope>NUCLEOTIDE SEQUENCE</scope>
</reference>